<gene>
    <name evidence="1" type="ORF">PoB_003905800</name>
</gene>
<comment type="caution">
    <text evidence="1">The sequence shown here is derived from an EMBL/GenBank/DDBJ whole genome shotgun (WGS) entry which is preliminary data.</text>
</comment>
<protein>
    <submittedName>
        <fullName evidence="1">Uncharacterized protein</fullName>
    </submittedName>
</protein>
<evidence type="ECO:0000313" key="2">
    <source>
        <dbReference type="Proteomes" id="UP000735302"/>
    </source>
</evidence>
<organism evidence="1 2">
    <name type="scientific">Plakobranchus ocellatus</name>
    <dbReference type="NCBI Taxonomy" id="259542"/>
    <lineage>
        <taxon>Eukaryota</taxon>
        <taxon>Metazoa</taxon>
        <taxon>Spiralia</taxon>
        <taxon>Lophotrochozoa</taxon>
        <taxon>Mollusca</taxon>
        <taxon>Gastropoda</taxon>
        <taxon>Heterobranchia</taxon>
        <taxon>Euthyneura</taxon>
        <taxon>Panpulmonata</taxon>
        <taxon>Sacoglossa</taxon>
        <taxon>Placobranchoidea</taxon>
        <taxon>Plakobranchidae</taxon>
        <taxon>Plakobranchus</taxon>
    </lineage>
</organism>
<name>A0AAV4B1E6_9GAST</name>
<accession>A0AAV4B1E6</accession>
<sequence>MSEQNACPLWGYVNRSDRGSGQSWTKPSWTVALSAMKRNEVAKHQQESPDINSHLILDLSDRERDFLCTKRWKALQARKLSEKGGREMTFMSHTHRAGQPHGQQIEFLFRDELSRSNHDEYPGVFGLGNLSEGIKNIRDEYSVSVSRYPGAKPKPRHFYTKEGFMKALKTGNLPNGVHFLDECGTYIDKYGVIRNNDGPFWPVECVPMFSTPRFKWWTALSPEPLYFQLPCKYIYFPPSRYNCLLFSTRTPKKLPEMV</sequence>
<dbReference type="Proteomes" id="UP000735302">
    <property type="component" value="Unassembled WGS sequence"/>
</dbReference>
<reference evidence="1 2" key="1">
    <citation type="journal article" date="2021" name="Elife">
        <title>Chloroplast acquisition without the gene transfer in kleptoplastic sea slugs, Plakobranchus ocellatus.</title>
        <authorList>
            <person name="Maeda T."/>
            <person name="Takahashi S."/>
            <person name="Yoshida T."/>
            <person name="Shimamura S."/>
            <person name="Takaki Y."/>
            <person name="Nagai Y."/>
            <person name="Toyoda A."/>
            <person name="Suzuki Y."/>
            <person name="Arimoto A."/>
            <person name="Ishii H."/>
            <person name="Satoh N."/>
            <person name="Nishiyama T."/>
            <person name="Hasebe M."/>
            <person name="Maruyama T."/>
            <person name="Minagawa J."/>
            <person name="Obokata J."/>
            <person name="Shigenobu S."/>
        </authorList>
    </citation>
    <scope>NUCLEOTIDE SEQUENCE [LARGE SCALE GENOMIC DNA]</scope>
</reference>
<dbReference type="EMBL" id="BLXT01004434">
    <property type="protein sequence ID" value="GFO12553.1"/>
    <property type="molecule type" value="Genomic_DNA"/>
</dbReference>
<keyword evidence="2" id="KW-1185">Reference proteome</keyword>
<evidence type="ECO:0000313" key="1">
    <source>
        <dbReference type="EMBL" id="GFO12553.1"/>
    </source>
</evidence>
<proteinExistence type="predicted"/>
<dbReference type="AlphaFoldDB" id="A0AAV4B1E6"/>